<keyword evidence="3" id="KW-1185">Reference proteome</keyword>
<keyword evidence="1" id="KW-0812">Transmembrane</keyword>
<organism evidence="2 3">
    <name type="scientific">Rathayibacter toxicus</name>
    <dbReference type="NCBI Taxonomy" id="145458"/>
    <lineage>
        <taxon>Bacteria</taxon>
        <taxon>Bacillati</taxon>
        <taxon>Actinomycetota</taxon>
        <taxon>Actinomycetes</taxon>
        <taxon>Micrococcales</taxon>
        <taxon>Microbacteriaceae</taxon>
        <taxon>Rathayibacter</taxon>
    </lineage>
</organism>
<name>A0A0U1PTR4_9MICO</name>
<keyword evidence="1" id="KW-0472">Membrane</keyword>
<reference evidence="2 3" key="1">
    <citation type="submission" date="2015-04" db="EMBL/GenBank/DDBJ databases">
        <title>Draft genome sequence of Rathayibacter toxicus strain FH-142 (AKA 70134 or CS 32), a Western Australian isolate.</title>
        <authorList>
            <consortium name="Consortium for Microbial Forensics and Genomics (microFORGE)"/>
            <person name="Knight B.M."/>
            <person name="Roberts D.P."/>
            <person name="Lin D."/>
            <person name="Hari K."/>
            <person name="Fletcher J."/>
            <person name="Melcher U."/>
            <person name="Blagden T."/>
            <person name="Luster D.G."/>
            <person name="Sechler A.J."/>
            <person name="Schneider W.L."/>
            <person name="Winegar R.A."/>
        </authorList>
    </citation>
    <scope>NUCLEOTIDE SEQUENCE [LARGE SCALE GENOMIC DNA]</scope>
    <source>
        <strain evidence="2 3">FH142</strain>
    </source>
</reference>
<dbReference type="PATRIC" id="fig|145458.8.peg.1306"/>
<protein>
    <submittedName>
        <fullName evidence="2">Uncharacterized protein</fullName>
    </submittedName>
</protein>
<dbReference type="AlphaFoldDB" id="A0A0U1PTR4"/>
<dbReference type="EMBL" id="LBFI01000032">
    <property type="protein sequence ID" value="KKM45758.1"/>
    <property type="molecule type" value="Genomic_DNA"/>
</dbReference>
<proteinExistence type="predicted"/>
<accession>A0A0U1PTR4</accession>
<dbReference type="STRING" id="145458.APU90_06030"/>
<keyword evidence="1" id="KW-1133">Transmembrane helix</keyword>
<evidence type="ECO:0000313" key="2">
    <source>
        <dbReference type="EMBL" id="KKM45758.1"/>
    </source>
</evidence>
<comment type="caution">
    <text evidence="2">The sequence shown here is derived from an EMBL/GenBank/DDBJ whole genome shotgun (WGS) entry which is preliminary data.</text>
</comment>
<dbReference type="Proteomes" id="UP000052979">
    <property type="component" value="Unassembled WGS sequence"/>
</dbReference>
<feature type="transmembrane region" description="Helical" evidence="1">
    <location>
        <begin position="33"/>
        <end position="57"/>
    </location>
</feature>
<sequence length="93" mass="9801">MGCGFFSLILAIFPAQCEGQNFSCDFDRIDWGVSLALIGPPLVTLIAVSVTVVRYLVGRRAFWIPIVGLGLCAAAAILASWLVTSAIPGAALF</sequence>
<evidence type="ECO:0000313" key="3">
    <source>
        <dbReference type="Proteomes" id="UP000052979"/>
    </source>
</evidence>
<dbReference type="eggNOG" id="ENOG502ZUFD">
    <property type="taxonomic scope" value="Bacteria"/>
</dbReference>
<gene>
    <name evidence="2" type="ORF">VT73_05675</name>
</gene>
<evidence type="ECO:0000256" key="1">
    <source>
        <dbReference type="SAM" id="Phobius"/>
    </source>
</evidence>
<feature type="transmembrane region" description="Helical" evidence="1">
    <location>
        <begin position="62"/>
        <end position="83"/>
    </location>
</feature>